<dbReference type="PANTHER" id="PTHR31198:SF1">
    <property type="entry name" value="CENTROSOMAL AT-AC SPLICING FACTOR"/>
    <property type="match status" value="1"/>
</dbReference>
<proteinExistence type="predicted"/>
<feature type="region of interest" description="Disordered" evidence="1">
    <location>
        <begin position="1"/>
        <end position="24"/>
    </location>
</feature>
<keyword evidence="3" id="KW-1185">Reference proteome</keyword>
<dbReference type="InterPro" id="IPR028015">
    <property type="entry name" value="CCDC84-like"/>
</dbReference>
<evidence type="ECO:0000313" key="3">
    <source>
        <dbReference type="Proteomes" id="UP001141552"/>
    </source>
</evidence>
<feature type="region of interest" description="Disordered" evidence="1">
    <location>
        <begin position="408"/>
        <end position="432"/>
    </location>
</feature>
<gene>
    <name evidence="2" type="ORF">Tsubulata_041334</name>
</gene>
<organism evidence="2 3">
    <name type="scientific">Turnera subulata</name>
    <dbReference type="NCBI Taxonomy" id="218843"/>
    <lineage>
        <taxon>Eukaryota</taxon>
        <taxon>Viridiplantae</taxon>
        <taxon>Streptophyta</taxon>
        <taxon>Embryophyta</taxon>
        <taxon>Tracheophyta</taxon>
        <taxon>Spermatophyta</taxon>
        <taxon>Magnoliopsida</taxon>
        <taxon>eudicotyledons</taxon>
        <taxon>Gunneridae</taxon>
        <taxon>Pentapetalae</taxon>
        <taxon>rosids</taxon>
        <taxon>fabids</taxon>
        <taxon>Malpighiales</taxon>
        <taxon>Passifloraceae</taxon>
        <taxon>Turnera</taxon>
    </lineage>
</organism>
<accession>A0A9Q0F6Q3</accession>
<dbReference type="PANTHER" id="PTHR31198">
    <property type="entry name" value="COILED-COIL DOMAIN-CONTAINING PROTEIN 84"/>
    <property type="match status" value="1"/>
</dbReference>
<feature type="compositionally biased region" description="Basic and acidic residues" evidence="1">
    <location>
        <begin position="13"/>
        <end position="24"/>
    </location>
</feature>
<protein>
    <recommendedName>
        <fullName evidence="4">TITAN-like protein</fullName>
    </recommendedName>
</protein>
<evidence type="ECO:0000256" key="1">
    <source>
        <dbReference type="SAM" id="MobiDB-lite"/>
    </source>
</evidence>
<reference evidence="2" key="2">
    <citation type="journal article" date="2023" name="Plants (Basel)">
        <title>Annotation of the Turnera subulata (Passifloraceae) Draft Genome Reveals the S-Locus Evolved after the Divergence of Turneroideae from Passifloroideae in a Stepwise Manner.</title>
        <authorList>
            <person name="Henning P.M."/>
            <person name="Roalson E.H."/>
            <person name="Mir W."/>
            <person name="McCubbin A.G."/>
            <person name="Shore J.S."/>
        </authorList>
    </citation>
    <scope>NUCLEOTIDE SEQUENCE</scope>
    <source>
        <strain evidence="2">F60SS</strain>
    </source>
</reference>
<dbReference type="OrthoDB" id="1892805at2759"/>
<dbReference type="AlphaFoldDB" id="A0A9Q0F6Q3"/>
<dbReference type="Pfam" id="PF14968">
    <property type="entry name" value="CCDC84"/>
    <property type="match status" value="1"/>
</dbReference>
<reference evidence="2" key="1">
    <citation type="submission" date="2022-02" db="EMBL/GenBank/DDBJ databases">
        <authorList>
            <person name="Henning P.M."/>
            <person name="McCubbin A.G."/>
            <person name="Shore J.S."/>
        </authorList>
    </citation>
    <scope>NUCLEOTIDE SEQUENCE</scope>
    <source>
        <strain evidence="2">F60SS</strain>
        <tissue evidence="2">Leaves</tissue>
    </source>
</reference>
<dbReference type="Proteomes" id="UP001141552">
    <property type="component" value="Unassembled WGS sequence"/>
</dbReference>
<feature type="non-terminal residue" evidence="2">
    <location>
        <position position="1"/>
    </location>
</feature>
<evidence type="ECO:0008006" key="4">
    <source>
        <dbReference type="Google" id="ProtNLM"/>
    </source>
</evidence>
<comment type="caution">
    <text evidence="2">The sequence shown here is derived from an EMBL/GenBank/DDBJ whole genome shotgun (WGS) entry which is preliminary data.</text>
</comment>
<feature type="compositionally biased region" description="Low complexity" evidence="1">
    <location>
        <begin position="1"/>
        <end position="12"/>
    </location>
</feature>
<dbReference type="EMBL" id="JAKUCV010006994">
    <property type="protein sequence ID" value="KAJ4825129.1"/>
    <property type="molecule type" value="Genomic_DNA"/>
</dbReference>
<name>A0A9Q0F6Q3_9ROSI</name>
<sequence>MNRKINNGNRNNANREKKKKEEDNEKQKSEFEFCKICRVDHNEGPRHKYFPKHKQSLSVFLSRFQSKLADVRFFLRNPSLLRPEHASRNRLWCVFCDADLVESDSSFACENAINHLASEDHLKKLKHFLWKNGGGMDRVDMFRISEADVAKWEKKCKVLKDGAAPAGSGSSQQQVGPSNDIHYELEQNHENINKFERKDYVFDPSSSSVSNSVVPLQYYTNEYQISHSGLSAVPNVGQFAHYAISYSPVDAYSGANSWSSNDLAGYWNTQQSLGYKTLMTSNNLGNRVICAHDFVLWHLGDRWYMTGSETFAELSATGREKSGGNVHTGAPPPWFEVTEEDQKPSGLVSLPVKLKKSQKLNPKRVGAAWAEKRKIELEMEKRGEIVKSDCDASWLPNFGRVWQSGTRKESRKQFEKEKKKLPHVETYSEERQASANVEPYLEEIPVQPYTSKRMIGQKETRQEVVEGQMLPHVERHSEEKQNVPNIGSQSVVLVQLQPYISKRM</sequence>
<evidence type="ECO:0000313" key="2">
    <source>
        <dbReference type="EMBL" id="KAJ4825129.1"/>
    </source>
</evidence>